<dbReference type="EMBL" id="CAHR02000283">
    <property type="protein sequence ID" value="CCG84666.1"/>
    <property type="molecule type" value="Genomic_DNA"/>
</dbReference>
<dbReference type="VEuPathDB" id="FungiDB:TAPDE_005169"/>
<evidence type="ECO:0000313" key="2">
    <source>
        <dbReference type="EMBL" id="CCG84666.1"/>
    </source>
</evidence>
<reference evidence="2 3" key="1">
    <citation type="journal article" date="2013" name="MBio">
        <title>Genome sequencing of the plant pathogen Taphrina deformans, the causal agent of peach leaf curl.</title>
        <authorList>
            <person name="Cisse O.H."/>
            <person name="Almeida J.M.G.C.F."/>
            <person name="Fonseca A."/>
            <person name="Kumar A.A."/>
            <person name="Salojaervi J."/>
            <person name="Overmyer K."/>
            <person name="Hauser P.M."/>
            <person name="Pagni M."/>
        </authorList>
    </citation>
    <scope>NUCLEOTIDE SEQUENCE [LARGE SCALE GENOMIC DNA]</scope>
    <source>
        <strain evidence="3">PYCC 5710 / ATCC 11124 / CBS 356.35 / IMI 108563 / JCM 9778 / NBRC 8474</strain>
    </source>
</reference>
<feature type="compositionally biased region" description="Basic and acidic residues" evidence="1">
    <location>
        <begin position="1"/>
        <end position="12"/>
    </location>
</feature>
<evidence type="ECO:0000313" key="3">
    <source>
        <dbReference type="Proteomes" id="UP000013776"/>
    </source>
</evidence>
<name>R4XFN7_TAPDE</name>
<comment type="caution">
    <text evidence="2">The sequence shown here is derived from an EMBL/GenBank/DDBJ whole genome shotgun (WGS) entry which is preliminary data.</text>
</comment>
<dbReference type="AlphaFoldDB" id="R4XFN7"/>
<protein>
    <submittedName>
        <fullName evidence="2">Uncharacterized protein</fullName>
    </submittedName>
</protein>
<feature type="region of interest" description="Disordered" evidence="1">
    <location>
        <begin position="181"/>
        <end position="220"/>
    </location>
</feature>
<accession>R4XFN7</accession>
<feature type="compositionally biased region" description="Low complexity" evidence="1">
    <location>
        <begin position="196"/>
        <end position="208"/>
    </location>
</feature>
<feature type="compositionally biased region" description="Basic and acidic residues" evidence="1">
    <location>
        <begin position="211"/>
        <end position="220"/>
    </location>
</feature>
<evidence type="ECO:0000256" key="1">
    <source>
        <dbReference type="SAM" id="MobiDB-lite"/>
    </source>
</evidence>
<keyword evidence="3" id="KW-1185">Reference proteome</keyword>
<organism evidence="2 3">
    <name type="scientific">Taphrina deformans (strain PYCC 5710 / ATCC 11124 / CBS 356.35 / IMI 108563 / JCM 9778 / NBRC 8474)</name>
    <name type="common">Peach leaf curl fungus</name>
    <name type="synonym">Lalaria deformans</name>
    <dbReference type="NCBI Taxonomy" id="1097556"/>
    <lineage>
        <taxon>Eukaryota</taxon>
        <taxon>Fungi</taxon>
        <taxon>Dikarya</taxon>
        <taxon>Ascomycota</taxon>
        <taxon>Taphrinomycotina</taxon>
        <taxon>Taphrinomycetes</taxon>
        <taxon>Taphrinales</taxon>
        <taxon>Taphrinaceae</taxon>
        <taxon>Taphrina</taxon>
    </lineage>
</organism>
<feature type="compositionally biased region" description="Pro residues" evidence="1">
    <location>
        <begin position="19"/>
        <end position="33"/>
    </location>
</feature>
<sequence>MGLFDKKKKEESAAEAPRSPSPALVPPPNPFPDATPRHNPYADEATFVPQTYRPQAVSSSDPLEAAAAAKRARDESILAAIFHAFAKMLPQYGTAMKKYASLTTTDYGFNEGEYADRYPDLERLVKAHMEAKGWKVKEFSIKNGNERSKSTLNRYYPKVKWHVLEPGKAPRYLDHRVMHADPSRVVQGQKVDLHSSCRSSSSSSSSSNDNDDSHKDRLTF</sequence>
<feature type="region of interest" description="Disordered" evidence="1">
    <location>
        <begin position="1"/>
        <end position="44"/>
    </location>
</feature>
<gene>
    <name evidence="2" type="ORF">TAPDE_005169</name>
</gene>
<dbReference type="Proteomes" id="UP000013776">
    <property type="component" value="Unassembled WGS sequence"/>
</dbReference>
<proteinExistence type="predicted"/>